<keyword evidence="4" id="KW-1003">Cell membrane</keyword>
<dbReference type="RefSeq" id="WP_109821934.1">
    <property type="nucleotide sequence ID" value="NZ_QGKL01000010.1"/>
</dbReference>
<dbReference type="Pfam" id="PF11612">
    <property type="entry name" value="T2SSJ"/>
    <property type="match status" value="1"/>
</dbReference>
<keyword evidence="7 11" id="KW-0812">Transmembrane</keyword>
<dbReference type="PROSITE" id="PS00409">
    <property type="entry name" value="PROKAR_NTER_METHYL"/>
    <property type="match status" value="1"/>
</dbReference>
<dbReference type="Proteomes" id="UP000245506">
    <property type="component" value="Unassembled WGS sequence"/>
</dbReference>
<evidence type="ECO:0000256" key="11">
    <source>
        <dbReference type="SAM" id="Phobius"/>
    </source>
</evidence>
<dbReference type="GO" id="GO:0015627">
    <property type="term" value="C:type II protein secretion system complex"/>
    <property type="evidence" value="ECO:0007669"/>
    <property type="project" value="InterPro"/>
</dbReference>
<evidence type="ECO:0000313" key="13">
    <source>
        <dbReference type="Proteomes" id="UP000245506"/>
    </source>
</evidence>
<proteinExistence type="inferred from homology"/>
<gene>
    <name evidence="12" type="primary">gspJ</name>
    <name evidence="12" type="ORF">DKT75_02935</name>
</gene>
<dbReference type="SUPFAM" id="SSF54523">
    <property type="entry name" value="Pili subunits"/>
    <property type="match status" value="1"/>
</dbReference>
<evidence type="ECO:0000256" key="5">
    <source>
        <dbReference type="ARBA" id="ARBA00022481"/>
    </source>
</evidence>
<keyword evidence="10" id="KW-0175">Coiled coil</keyword>
<dbReference type="InterPro" id="IPR012902">
    <property type="entry name" value="N_methyl_site"/>
</dbReference>
<dbReference type="NCBIfam" id="TIGR02532">
    <property type="entry name" value="IV_pilin_GFxxxE"/>
    <property type="match status" value="1"/>
</dbReference>
<organism evidence="12 13">
    <name type="scientific">Leucothrix arctica</name>
    <dbReference type="NCBI Taxonomy" id="1481894"/>
    <lineage>
        <taxon>Bacteria</taxon>
        <taxon>Pseudomonadati</taxon>
        <taxon>Pseudomonadota</taxon>
        <taxon>Gammaproteobacteria</taxon>
        <taxon>Thiotrichales</taxon>
        <taxon>Thiotrichaceae</taxon>
        <taxon>Leucothrix</taxon>
    </lineage>
</organism>
<evidence type="ECO:0000256" key="7">
    <source>
        <dbReference type="ARBA" id="ARBA00022692"/>
    </source>
</evidence>
<comment type="subcellular location">
    <subcellularLocation>
        <location evidence="1">Cell inner membrane</location>
        <topology evidence="1">Single-pass membrane protein</topology>
    </subcellularLocation>
</comment>
<dbReference type="InterPro" id="IPR010055">
    <property type="entry name" value="T2SS_protein-GspJ"/>
</dbReference>
<dbReference type="OrthoDB" id="9794345at2"/>
<evidence type="ECO:0000256" key="8">
    <source>
        <dbReference type="ARBA" id="ARBA00022989"/>
    </source>
</evidence>
<comment type="similarity">
    <text evidence="2">Belongs to the GSP J family.</text>
</comment>
<protein>
    <recommendedName>
        <fullName evidence="3">Type II secretion system protein J</fullName>
    </recommendedName>
</protein>
<keyword evidence="8 11" id="KW-1133">Transmembrane helix</keyword>
<dbReference type="PANTHER" id="PTHR39583">
    <property type="entry name" value="TYPE II SECRETION SYSTEM PROTEIN J-RELATED"/>
    <property type="match status" value="1"/>
</dbReference>
<dbReference type="Gene3D" id="2.10.70.20">
    <property type="entry name" value="gspk-gspi-gspj complex like domains"/>
    <property type="match status" value="1"/>
</dbReference>
<evidence type="ECO:0000256" key="1">
    <source>
        <dbReference type="ARBA" id="ARBA00004377"/>
    </source>
</evidence>
<comment type="caution">
    <text evidence="12">The sequence shown here is derived from an EMBL/GenBank/DDBJ whole genome shotgun (WGS) entry which is preliminary data.</text>
</comment>
<dbReference type="EMBL" id="QGKL01000010">
    <property type="protein sequence ID" value="PWQ98778.1"/>
    <property type="molecule type" value="Genomic_DNA"/>
</dbReference>
<evidence type="ECO:0000256" key="10">
    <source>
        <dbReference type="SAM" id="Coils"/>
    </source>
</evidence>
<reference evidence="12 13" key="1">
    <citation type="submission" date="2018-05" db="EMBL/GenBank/DDBJ databases">
        <title>Leucothrix arctica sp. nov., isolated from Arctic seawater.</title>
        <authorList>
            <person name="Choi A."/>
            <person name="Baek K."/>
        </authorList>
    </citation>
    <scope>NUCLEOTIDE SEQUENCE [LARGE SCALE GENOMIC DNA]</scope>
    <source>
        <strain evidence="12 13">IMCC9719</strain>
    </source>
</reference>
<dbReference type="InterPro" id="IPR051621">
    <property type="entry name" value="T2SS_protein_J"/>
</dbReference>
<sequence length="197" mass="22378">MKKHISQRGFTLIELLVSIAIFSMMTVVAYAGIGSIMANDKISADHETDLKRLQRTMMFIEKDLRQVTIRTRNDGYSTSLLPPLNADDDTSTGFLEFTRAGNSNPTNLKRSSLMRVRYLLEEEKLQRMTWSLVDHSDIESTAVTLMDGVTDVELSFLPASGTEVNDWTKVDELPIGVEVILTTERWGQIRRVLPLYY</sequence>
<accession>A0A317CJP5</accession>
<dbReference type="InterPro" id="IPR045584">
    <property type="entry name" value="Pilin-like"/>
</dbReference>
<evidence type="ECO:0000256" key="4">
    <source>
        <dbReference type="ARBA" id="ARBA00022475"/>
    </source>
</evidence>
<evidence type="ECO:0000256" key="9">
    <source>
        <dbReference type="ARBA" id="ARBA00023136"/>
    </source>
</evidence>
<evidence type="ECO:0000256" key="3">
    <source>
        <dbReference type="ARBA" id="ARBA00021539"/>
    </source>
</evidence>
<evidence type="ECO:0000313" key="12">
    <source>
        <dbReference type="EMBL" id="PWQ98778.1"/>
    </source>
</evidence>
<feature type="transmembrane region" description="Helical" evidence="11">
    <location>
        <begin position="12"/>
        <end position="33"/>
    </location>
</feature>
<name>A0A317CJP5_9GAMM</name>
<evidence type="ECO:0000256" key="6">
    <source>
        <dbReference type="ARBA" id="ARBA00022519"/>
    </source>
</evidence>
<evidence type="ECO:0000256" key="2">
    <source>
        <dbReference type="ARBA" id="ARBA00011084"/>
    </source>
</evidence>
<keyword evidence="9 11" id="KW-0472">Membrane</keyword>
<dbReference type="Pfam" id="PF07963">
    <property type="entry name" value="N_methyl"/>
    <property type="match status" value="1"/>
</dbReference>
<dbReference type="AlphaFoldDB" id="A0A317CJP5"/>
<dbReference type="Gene3D" id="3.10.610.10">
    <property type="entry name" value="GSPII I/J protein-like"/>
    <property type="match status" value="1"/>
</dbReference>
<keyword evidence="5" id="KW-0488">Methylation</keyword>
<feature type="coiled-coil region" evidence="10">
    <location>
        <begin position="43"/>
        <end position="70"/>
    </location>
</feature>
<keyword evidence="6" id="KW-0997">Cell inner membrane</keyword>
<dbReference type="NCBIfam" id="TIGR01711">
    <property type="entry name" value="gspJ"/>
    <property type="match status" value="1"/>
</dbReference>
<keyword evidence="13" id="KW-1185">Reference proteome</keyword>
<dbReference type="PANTHER" id="PTHR39583:SF2">
    <property type="entry name" value="TYPE II SECRETION SYSTEM PROTEIN J"/>
    <property type="match status" value="1"/>
</dbReference>
<dbReference type="GO" id="GO:0005886">
    <property type="term" value="C:plasma membrane"/>
    <property type="evidence" value="ECO:0007669"/>
    <property type="project" value="UniProtKB-SubCell"/>
</dbReference>
<dbReference type="GO" id="GO:0015628">
    <property type="term" value="P:protein secretion by the type II secretion system"/>
    <property type="evidence" value="ECO:0007669"/>
    <property type="project" value="InterPro"/>
</dbReference>